<evidence type="ECO:0008006" key="4">
    <source>
        <dbReference type="Google" id="ProtNLM"/>
    </source>
</evidence>
<dbReference type="Proteomes" id="UP000823912">
    <property type="component" value="Unassembled WGS sequence"/>
</dbReference>
<sequence length="76" mass="8808">MARQISMETLNAKIEKAEQNVARTKKAYEAATEELKKLMDKRDAVKRDEIVNAIIKSRKSYDEIMDFLADESQKTE</sequence>
<keyword evidence="1" id="KW-0175">Coiled coil</keyword>
<gene>
    <name evidence="2" type="ORF">IAA55_09590</name>
</gene>
<reference evidence="2" key="2">
    <citation type="journal article" date="2021" name="PeerJ">
        <title>Extensive microbial diversity within the chicken gut microbiome revealed by metagenomics and culture.</title>
        <authorList>
            <person name="Gilroy R."/>
            <person name="Ravi A."/>
            <person name="Getino M."/>
            <person name="Pursley I."/>
            <person name="Horton D.L."/>
            <person name="Alikhan N.F."/>
            <person name="Baker D."/>
            <person name="Gharbi K."/>
            <person name="Hall N."/>
            <person name="Watson M."/>
            <person name="Adriaenssens E.M."/>
            <person name="Foster-Nyarko E."/>
            <person name="Jarju S."/>
            <person name="Secka A."/>
            <person name="Antonio M."/>
            <person name="Oren A."/>
            <person name="Chaudhuri R.R."/>
            <person name="La Ragione R."/>
            <person name="Hildebrand F."/>
            <person name="Pallen M.J."/>
        </authorList>
    </citation>
    <scope>NUCLEOTIDE SEQUENCE</scope>
    <source>
        <strain evidence="2">ChiSjej5B23-6657</strain>
    </source>
</reference>
<organism evidence="2 3">
    <name type="scientific">Candidatus Pullilachnospira gallistercoris</name>
    <dbReference type="NCBI Taxonomy" id="2840911"/>
    <lineage>
        <taxon>Bacteria</taxon>
        <taxon>Bacillati</taxon>
        <taxon>Bacillota</taxon>
        <taxon>Clostridia</taxon>
        <taxon>Lachnospirales</taxon>
        <taxon>Lachnospiraceae</taxon>
        <taxon>Lachnospiraceae incertae sedis</taxon>
        <taxon>Candidatus Pullilachnospira</taxon>
    </lineage>
</organism>
<dbReference type="EMBL" id="DVHM01000160">
    <property type="protein sequence ID" value="HIR71519.1"/>
    <property type="molecule type" value="Genomic_DNA"/>
</dbReference>
<reference evidence="2" key="1">
    <citation type="submission" date="2020-10" db="EMBL/GenBank/DDBJ databases">
        <authorList>
            <person name="Gilroy R."/>
        </authorList>
    </citation>
    <scope>NUCLEOTIDE SEQUENCE</scope>
    <source>
        <strain evidence="2">ChiSjej5B23-6657</strain>
    </source>
</reference>
<dbReference type="AlphaFoldDB" id="A0A9D1EBA0"/>
<evidence type="ECO:0000256" key="1">
    <source>
        <dbReference type="SAM" id="Coils"/>
    </source>
</evidence>
<name>A0A9D1EBA0_9FIRM</name>
<feature type="coiled-coil region" evidence="1">
    <location>
        <begin position="7"/>
        <end position="48"/>
    </location>
</feature>
<evidence type="ECO:0000313" key="3">
    <source>
        <dbReference type="Proteomes" id="UP000823912"/>
    </source>
</evidence>
<comment type="caution">
    <text evidence="2">The sequence shown here is derived from an EMBL/GenBank/DDBJ whole genome shotgun (WGS) entry which is preliminary data.</text>
</comment>
<protein>
    <recommendedName>
        <fullName evidence="4">ErpK protein</fullName>
    </recommendedName>
</protein>
<evidence type="ECO:0000313" key="2">
    <source>
        <dbReference type="EMBL" id="HIR71519.1"/>
    </source>
</evidence>
<proteinExistence type="predicted"/>
<accession>A0A9D1EBA0</accession>